<dbReference type="Proteomes" id="UP000028931">
    <property type="component" value="Chromosome"/>
</dbReference>
<dbReference type="OrthoDB" id="9768183at2"/>
<dbReference type="Pfam" id="PF00497">
    <property type="entry name" value="SBP_bac_3"/>
    <property type="match status" value="1"/>
</dbReference>
<evidence type="ECO:0000256" key="1">
    <source>
        <dbReference type="ARBA" id="ARBA00010333"/>
    </source>
</evidence>
<dbReference type="PANTHER" id="PTHR35936:SF17">
    <property type="entry name" value="ARGININE-BINDING EXTRACELLULAR PROTEIN ARTP"/>
    <property type="match status" value="1"/>
</dbReference>
<evidence type="ECO:0000313" key="6">
    <source>
        <dbReference type="EMBL" id="QGW77863.1"/>
    </source>
</evidence>
<evidence type="ECO:0000313" key="7">
    <source>
        <dbReference type="Proteomes" id="UP000028931"/>
    </source>
</evidence>
<evidence type="ECO:0000256" key="3">
    <source>
        <dbReference type="SAM" id="SignalP"/>
    </source>
</evidence>
<dbReference type="eggNOG" id="COG0834">
    <property type="taxonomic scope" value="Bacteria"/>
</dbReference>
<reference evidence="6" key="2">
    <citation type="submission" date="2019-12" db="EMBL/GenBank/DDBJ databases">
        <title>Hybrid Genome Assemblies of two High G+C Isolates from Undergraduate Microbiology Courses.</title>
        <authorList>
            <person name="Ne Ville C.J."/>
            <person name="Enright D."/>
            <person name="Hernandez I."/>
            <person name="Dodsworth J."/>
            <person name="Orwin P.M."/>
        </authorList>
    </citation>
    <scope>NUCLEOTIDE SEQUENCE [LARGE SCALE GENOMIC DNA]</scope>
    <source>
        <strain evidence="6">Neo</strain>
    </source>
</reference>
<gene>
    <name evidence="6" type="ORF">GPJ81_14600</name>
    <name evidence="5" type="ORF">PSAKL28_27780</name>
</gene>
<evidence type="ECO:0000256" key="2">
    <source>
        <dbReference type="ARBA" id="ARBA00022729"/>
    </source>
</evidence>
<reference evidence="5" key="1">
    <citation type="submission" date="2014-07" db="EMBL/GenBank/DDBJ databases">
        <authorList>
            <person name="Lee K."/>
            <person name="Lim J.Y."/>
            <person name="Hwang I."/>
        </authorList>
    </citation>
    <scope>NUCLEOTIDE SEQUENCE [LARGE SCALE GENOMIC DNA]</scope>
    <source>
        <strain evidence="5">KL28</strain>
    </source>
</reference>
<dbReference type="EMBL" id="CP046621">
    <property type="protein sequence ID" value="QGW77863.1"/>
    <property type="molecule type" value="Genomic_DNA"/>
</dbReference>
<dbReference type="EMBL" id="CP009048">
    <property type="protein sequence ID" value="AIL61970.1"/>
    <property type="molecule type" value="Genomic_DNA"/>
</dbReference>
<comment type="similarity">
    <text evidence="1">Belongs to the bacterial solute-binding protein 3 family.</text>
</comment>
<keyword evidence="8" id="KW-1185">Reference proteome</keyword>
<feature type="domain" description="Solute-binding protein family 3/N-terminal" evidence="4">
    <location>
        <begin position="25"/>
        <end position="249"/>
    </location>
</feature>
<organism evidence="5 7">
    <name type="scientific">Pseudomonas alkylphenolica</name>
    <dbReference type="NCBI Taxonomy" id="237609"/>
    <lineage>
        <taxon>Bacteria</taxon>
        <taxon>Pseudomonadati</taxon>
        <taxon>Pseudomonadota</taxon>
        <taxon>Gammaproteobacteria</taxon>
        <taxon>Pseudomonadales</taxon>
        <taxon>Pseudomonadaceae</taxon>
        <taxon>Pseudomonas</taxon>
    </lineage>
</organism>
<accession>A0A077FBA8</accession>
<feature type="signal peptide" evidence="3">
    <location>
        <begin position="1"/>
        <end position="23"/>
    </location>
</feature>
<evidence type="ECO:0000313" key="5">
    <source>
        <dbReference type="EMBL" id="AIL61970.1"/>
    </source>
</evidence>
<dbReference type="Gene3D" id="3.40.190.10">
    <property type="entry name" value="Periplasmic binding protein-like II"/>
    <property type="match status" value="2"/>
</dbReference>
<proteinExistence type="inferred from homology"/>
<dbReference type="PANTHER" id="PTHR35936">
    <property type="entry name" value="MEMBRANE-BOUND LYTIC MUREIN TRANSGLYCOSYLASE F"/>
    <property type="match status" value="1"/>
</dbReference>
<dbReference type="RefSeq" id="WP_038611431.1">
    <property type="nucleotide sequence ID" value="NZ_CP009048.1"/>
</dbReference>
<dbReference type="KEGG" id="palk:PSAKL28_27780"/>
<dbReference type="SMART" id="SM00062">
    <property type="entry name" value="PBPb"/>
    <property type="match status" value="1"/>
</dbReference>
<evidence type="ECO:0000259" key="4">
    <source>
        <dbReference type="SMART" id="SM00062"/>
    </source>
</evidence>
<keyword evidence="2 3" id="KW-0732">Signal</keyword>
<sequence length="252" mass="27484">MKPVIRFAGACALLLAGATMAQAETLKIATEGAYPPFNYVDSDNQLHGFDVDISKALCEQMKVECTLVAQDWEGIIPALMAKKYDAVVASMINTEERRKKIAFTNHYYKTPLSVAVPKDSEITDAQTDFKGFTVGAQASSTQAIYAEDVYGKAGADVKLYPTLDEANADLAAGRLDGVIADKFPLTEWLGKAGKDCCKILGDVNGTKADASIAVRKEDQALRERLNKALDEIVANGTYQKIASRYFDFDIYQ</sequence>
<name>A0A077FBA8_9PSED</name>
<protein>
    <submittedName>
        <fullName evidence="5">Amino acid ABC transporter substrate-binding protein</fullName>
    </submittedName>
    <submittedName>
        <fullName evidence="6">Transporter substrate-binding domain-containing protein</fullName>
    </submittedName>
</protein>
<dbReference type="AlphaFoldDB" id="A0A077FBA8"/>
<feature type="chain" id="PRO_5033213317" evidence="3">
    <location>
        <begin position="24"/>
        <end position="252"/>
    </location>
</feature>
<dbReference type="Proteomes" id="UP000426235">
    <property type="component" value="Chromosome"/>
</dbReference>
<dbReference type="HOGENOM" id="CLU_019602_18_0_6"/>
<dbReference type="InterPro" id="IPR001638">
    <property type="entry name" value="Solute-binding_3/MltF_N"/>
</dbReference>
<evidence type="ECO:0000313" key="8">
    <source>
        <dbReference type="Proteomes" id="UP000426235"/>
    </source>
</evidence>
<dbReference type="SUPFAM" id="SSF53850">
    <property type="entry name" value="Periplasmic binding protein-like II"/>
    <property type="match status" value="1"/>
</dbReference>